<accession>A0A835XYR7</accession>
<keyword evidence="2" id="KW-1185">Reference proteome</keyword>
<dbReference type="Gene3D" id="3.10.450.50">
    <property type="match status" value="1"/>
</dbReference>
<proteinExistence type="predicted"/>
<evidence type="ECO:0000313" key="2">
    <source>
        <dbReference type="Proteomes" id="UP000612055"/>
    </source>
</evidence>
<sequence>MSHYSPGVVFESPRVAAAYSSTGCQVGSPDGVLVGVDSLRPYFAQGIAALPALQLTWGKLLQGPPGGWYALEYTRETGATVIESFLLGPPAAKGDGGQDLQGTSSRRPLITHVRVFYESVC</sequence>
<dbReference type="EMBL" id="JAEHOE010000052">
    <property type="protein sequence ID" value="KAG2491498.1"/>
    <property type="molecule type" value="Genomic_DNA"/>
</dbReference>
<evidence type="ECO:0000313" key="1">
    <source>
        <dbReference type="EMBL" id="KAG2491498.1"/>
    </source>
</evidence>
<dbReference type="AlphaFoldDB" id="A0A835XYR7"/>
<protein>
    <submittedName>
        <fullName evidence="1">Uncharacterized protein</fullName>
    </submittedName>
</protein>
<reference evidence="1" key="1">
    <citation type="journal article" date="2020" name="bioRxiv">
        <title>Comparative genomics of Chlamydomonas.</title>
        <authorList>
            <person name="Craig R.J."/>
            <person name="Hasan A.R."/>
            <person name="Ness R.W."/>
            <person name="Keightley P.D."/>
        </authorList>
    </citation>
    <scope>NUCLEOTIDE SEQUENCE</scope>
    <source>
        <strain evidence="1">CCAP 11/70</strain>
    </source>
</reference>
<organism evidence="1 2">
    <name type="scientific">Edaphochlamys debaryana</name>
    <dbReference type="NCBI Taxonomy" id="47281"/>
    <lineage>
        <taxon>Eukaryota</taxon>
        <taxon>Viridiplantae</taxon>
        <taxon>Chlorophyta</taxon>
        <taxon>core chlorophytes</taxon>
        <taxon>Chlorophyceae</taxon>
        <taxon>CS clade</taxon>
        <taxon>Chlamydomonadales</taxon>
        <taxon>Chlamydomonadales incertae sedis</taxon>
        <taxon>Edaphochlamys</taxon>
    </lineage>
</organism>
<dbReference type="Proteomes" id="UP000612055">
    <property type="component" value="Unassembled WGS sequence"/>
</dbReference>
<dbReference type="OrthoDB" id="535786at2759"/>
<gene>
    <name evidence="1" type="ORF">HYH03_010076</name>
</gene>
<name>A0A835XYR7_9CHLO</name>
<comment type="caution">
    <text evidence="1">The sequence shown here is derived from an EMBL/GenBank/DDBJ whole genome shotgun (WGS) entry which is preliminary data.</text>
</comment>